<dbReference type="GO" id="GO:0015628">
    <property type="term" value="P:protein secretion by the type II secretion system"/>
    <property type="evidence" value="ECO:0007669"/>
    <property type="project" value="InterPro"/>
</dbReference>
<accession>A0A4Q7LFX7</accession>
<keyword evidence="1" id="KW-0812">Transmembrane</keyword>
<dbReference type="GO" id="GO:0015627">
    <property type="term" value="C:type II protein secretion system complex"/>
    <property type="evidence" value="ECO:0007669"/>
    <property type="project" value="InterPro"/>
</dbReference>
<protein>
    <submittedName>
        <fullName evidence="2">General secretion pathway protein M</fullName>
    </submittedName>
</protein>
<evidence type="ECO:0000256" key="1">
    <source>
        <dbReference type="SAM" id="Phobius"/>
    </source>
</evidence>
<keyword evidence="3" id="KW-1185">Reference proteome</keyword>
<dbReference type="InterPro" id="IPR007690">
    <property type="entry name" value="T2SS_GspM"/>
</dbReference>
<keyword evidence="1" id="KW-0472">Membrane</keyword>
<proteinExistence type="predicted"/>
<reference evidence="2 3" key="1">
    <citation type="submission" date="2019-02" db="EMBL/GenBank/DDBJ databases">
        <title>Genomic Encyclopedia of Type Strains, Phase IV (KMG-IV): sequencing the most valuable type-strain genomes for metagenomic binning, comparative biology and taxonomic classification.</title>
        <authorList>
            <person name="Goeker M."/>
        </authorList>
    </citation>
    <scope>NUCLEOTIDE SEQUENCE [LARGE SCALE GENOMIC DNA]</scope>
    <source>
        <strain evidence="2 3">DSM 10617</strain>
    </source>
</reference>
<dbReference type="AlphaFoldDB" id="A0A4Q7LFX7"/>
<sequence length="183" mass="19507">MSARPNGRLRPPSAGPATGLAQRLAPHLAPLQQRWTALAPRERRMLGWAAAAVGLLLVWQIAVQPAINTLRNVPTQRAELDLQLAEMQRLAQEAQELRALPPVSPEQAEAALRAAVTRLGANARLQMAGERATVTLTGIDAGTLTGWLAEVRSAARARVVELQINRSGTLYGGSVVLALGRPA</sequence>
<gene>
    <name evidence="2" type="ORF">EV685_2707</name>
</gene>
<organism evidence="2 3">
    <name type="scientific">Sphaerotilus mobilis</name>
    <dbReference type="NCBI Taxonomy" id="47994"/>
    <lineage>
        <taxon>Bacteria</taxon>
        <taxon>Pseudomonadati</taxon>
        <taxon>Pseudomonadota</taxon>
        <taxon>Betaproteobacteria</taxon>
        <taxon>Burkholderiales</taxon>
        <taxon>Sphaerotilaceae</taxon>
        <taxon>Sphaerotilus</taxon>
    </lineage>
</organism>
<dbReference type="RefSeq" id="WP_130482553.1">
    <property type="nucleotide sequence ID" value="NZ_SGWV01000010.1"/>
</dbReference>
<dbReference type="EMBL" id="SGWV01000010">
    <property type="protein sequence ID" value="RZS53084.1"/>
    <property type="molecule type" value="Genomic_DNA"/>
</dbReference>
<dbReference type="Pfam" id="PF04612">
    <property type="entry name" value="T2SSM"/>
    <property type="match status" value="1"/>
</dbReference>
<keyword evidence="1" id="KW-1133">Transmembrane helix</keyword>
<name>A0A4Q7LFX7_9BURK</name>
<feature type="transmembrane region" description="Helical" evidence="1">
    <location>
        <begin position="45"/>
        <end position="62"/>
    </location>
</feature>
<evidence type="ECO:0000313" key="2">
    <source>
        <dbReference type="EMBL" id="RZS53084.1"/>
    </source>
</evidence>
<dbReference type="OrthoDB" id="8687363at2"/>
<dbReference type="Proteomes" id="UP000293433">
    <property type="component" value="Unassembled WGS sequence"/>
</dbReference>
<evidence type="ECO:0000313" key="3">
    <source>
        <dbReference type="Proteomes" id="UP000293433"/>
    </source>
</evidence>
<comment type="caution">
    <text evidence="2">The sequence shown here is derived from an EMBL/GenBank/DDBJ whole genome shotgun (WGS) entry which is preliminary data.</text>
</comment>